<dbReference type="Gene3D" id="3.40.1730.10">
    <property type="entry name" value="pa0076 domain"/>
    <property type="match status" value="1"/>
</dbReference>
<reference evidence="1 2" key="1">
    <citation type="submission" date="2016-03" db="EMBL/GenBank/DDBJ databases">
        <title>Photobacterium proteolyticum sp. nov. a protease producing bacterium isolated from ocean sediments of Laizhou Bay.</title>
        <authorList>
            <person name="Li Y."/>
        </authorList>
    </citation>
    <scope>NUCLEOTIDE SEQUENCE [LARGE SCALE GENOMIC DNA]</scope>
    <source>
        <strain evidence="1 2">R-40508</strain>
    </source>
</reference>
<dbReference type="Pfam" id="PF09867">
    <property type="entry name" value="TagF_N"/>
    <property type="match status" value="1"/>
</dbReference>
<dbReference type="PIRSF" id="PIRSF029287">
    <property type="entry name" value="UCP029287"/>
    <property type="match status" value="1"/>
</dbReference>
<dbReference type="InterPro" id="IPR038225">
    <property type="entry name" value="TagF_sf"/>
</dbReference>
<name>A0A178K158_9GAMM</name>
<dbReference type="AlphaFoldDB" id="A0A178K158"/>
<dbReference type="RefSeq" id="WP_068335091.1">
    <property type="nucleotide sequence ID" value="NZ_LVHF01000033.1"/>
</dbReference>
<dbReference type="STRING" id="858640.A3K86_18980"/>
<keyword evidence="2" id="KW-1185">Reference proteome</keyword>
<organism evidence="1 2">
    <name type="scientific">Photobacterium jeanii</name>
    <dbReference type="NCBI Taxonomy" id="858640"/>
    <lineage>
        <taxon>Bacteria</taxon>
        <taxon>Pseudomonadati</taxon>
        <taxon>Pseudomonadota</taxon>
        <taxon>Gammaproteobacteria</taxon>
        <taxon>Vibrionales</taxon>
        <taxon>Vibrionaceae</taxon>
        <taxon>Photobacterium</taxon>
    </lineage>
</organism>
<accession>A0A178K158</accession>
<evidence type="ECO:0000313" key="1">
    <source>
        <dbReference type="EMBL" id="OAN11058.1"/>
    </source>
</evidence>
<comment type="caution">
    <text evidence="1">The sequence shown here is derived from an EMBL/GenBank/DDBJ whole genome shotgun (WGS) entry which is preliminary data.</text>
</comment>
<evidence type="ECO:0000313" key="2">
    <source>
        <dbReference type="Proteomes" id="UP000078503"/>
    </source>
</evidence>
<sequence length="228" mass="26069">MPDNIITPGFGYFGKVPQRGDFIQDKLSANFISSWSEWLQASVAVSREQLEEAWQEYYMTGPIWHFGFSAGVCGEKALIGSLMPSVDSVGRQFFFSQATVIDQPPLDYWLDREWSVQSEEHILQVLDDEVDLGEWVEKTKQACWHHEVKPPASPISVLSQSSEHCILSEPVDANLLLHHAYQQQYGRYCLWWTSGSEYVPECSVISNGLPLVSQFSAFLDGRWEQWGW</sequence>
<dbReference type="Proteomes" id="UP000078503">
    <property type="component" value="Unassembled WGS sequence"/>
</dbReference>
<dbReference type="EMBL" id="LVHF01000033">
    <property type="protein sequence ID" value="OAN11058.1"/>
    <property type="molecule type" value="Genomic_DNA"/>
</dbReference>
<protein>
    <submittedName>
        <fullName evidence="1">Type VI secretion system-associated protein</fullName>
    </submittedName>
</protein>
<dbReference type="NCBIfam" id="TIGR03373">
    <property type="entry name" value="VI_minor_4"/>
    <property type="match status" value="1"/>
</dbReference>
<proteinExistence type="predicted"/>
<gene>
    <name evidence="1" type="ORF">A3K86_18980</name>
</gene>
<dbReference type="InterPro" id="IPR017748">
    <property type="entry name" value="TagF"/>
</dbReference>